<keyword evidence="3" id="KW-1185">Reference proteome</keyword>
<evidence type="ECO:0000313" key="3">
    <source>
        <dbReference type="Proteomes" id="UP000503447"/>
    </source>
</evidence>
<dbReference type="Proteomes" id="UP000503447">
    <property type="component" value="Chromosome"/>
</dbReference>
<dbReference type="KEGG" id="ftj:FTUN_8440"/>
<protein>
    <submittedName>
        <fullName evidence="2">Uncharacterized protein</fullName>
    </submittedName>
</protein>
<organism evidence="2 3">
    <name type="scientific">Frigoriglobus tundricola</name>
    <dbReference type="NCBI Taxonomy" id="2774151"/>
    <lineage>
        <taxon>Bacteria</taxon>
        <taxon>Pseudomonadati</taxon>
        <taxon>Planctomycetota</taxon>
        <taxon>Planctomycetia</taxon>
        <taxon>Gemmatales</taxon>
        <taxon>Gemmataceae</taxon>
        <taxon>Frigoriglobus</taxon>
    </lineage>
</organism>
<name>A0A6M5Z5G5_9BACT</name>
<proteinExistence type="predicted"/>
<dbReference type="EMBL" id="CP053452">
    <property type="protein sequence ID" value="QJX00802.1"/>
    <property type="molecule type" value="Genomic_DNA"/>
</dbReference>
<accession>A0A6M5Z5G5</accession>
<dbReference type="AlphaFoldDB" id="A0A6M5Z5G5"/>
<feature type="compositionally biased region" description="Basic residues" evidence="1">
    <location>
        <begin position="24"/>
        <end position="37"/>
    </location>
</feature>
<sequence>MTPERHDPRCAPAFSRCDPILKHPPQKGRLQKTAFHR</sequence>
<evidence type="ECO:0000313" key="2">
    <source>
        <dbReference type="EMBL" id="QJX00802.1"/>
    </source>
</evidence>
<evidence type="ECO:0000256" key="1">
    <source>
        <dbReference type="SAM" id="MobiDB-lite"/>
    </source>
</evidence>
<feature type="region of interest" description="Disordered" evidence="1">
    <location>
        <begin position="1"/>
        <end position="37"/>
    </location>
</feature>
<reference evidence="3" key="1">
    <citation type="submission" date="2020-05" db="EMBL/GenBank/DDBJ databases">
        <title>Frigoriglobus tundricola gen. nov., sp. nov., a psychrotolerant cellulolytic planctomycete of the family Gemmataceae with two divergent copies of 16S rRNA gene.</title>
        <authorList>
            <person name="Kulichevskaya I.S."/>
            <person name="Ivanova A.A."/>
            <person name="Naumoff D.G."/>
            <person name="Beletsky A.V."/>
            <person name="Rijpstra W.I.C."/>
            <person name="Sinninghe Damste J.S."/>
            <person name="Mardanov A.V."/>
            <person name="Ravin N.V."/>
            <person name="Dedysh S.N."/>
        </authorList>
    </citation>
    <scope>NUCLEOTIDE SEQUENCE [LARGE SCALE GENOMIC DNA]</scope>
    <source>
        <strain evidence="3">PL17</strain>
    </source>
</reference>
<gene>
    <name evidence="2" type="ORF">FTUN_8440</name>
</gene>